<name>A0ABP0W9V3_9BRYO</name>
<feature type="compositionally biased region" description="Polar residues" evidence="1">
    <location>
        <begin position="17"/>
        <end position="31"/>
    </location>
</feature>
<feature type="region of interest" description="Disordered" evidence="1">
    <location>
        <begin position="84"/>
        <end position="105"/>
    </location>
</feature>
<proteinExistence type="predicted"/>
<reference evidence="2" key="1">
    <citation type="submission" date="2024-02" db="EMBL/GenBank/DDBJ databases">
        <authorList>
            <consortium name="ELIXIR-Norway"/>
            <consortium name="Elixir Norway"/>
        </authorList>
    </citation>
    <scope>NUCLEOTIDE SEQUENCE</scope>
</reference>
<feature type="region of interest" description="Disordered" evidence="1">
    <location>
        <begin position="1"/>
        <end position="62"/>
    </location>
</feature>
<dbReference type="EMBL" id="OZ020111">
    <property type="protein sequence ID" value="CAK9263613.1"/>
    <property type="molecule type" value="Genomic_DNA"/>
</dbReference>
<evidence type="ECO:0000313" key="2">
    <source>
        <dbReference type="EMBL" id="CAK9263613.1"/>
    </source>
</evidence>
<protein>
    <submittedName>
        <fullName evidence="2">Uncharacterized protein</fullName>
    </submittedName>
</protein>
<accession>A0ABP0W9V3</accession>
<keyword evidence="3" id="KW-1185">Reference proteome</keyword>
<evidence type="ECO:0000256" key="1">
    <source>
        <dbReference type="SAM" id="MobiDB-lite"/>
    </source>
</evidence>
<organism evidence="2 3">
    <name type="scientific">Sphagnum jensenii</name>
    <dbReference type="NCBI Taxonomy" id="128206"/>
    <lineage>
        <taxon>Eukaryota</taxon>
        <taxon>Viridiplantae</taxon>
        <taxon>Streptophyta</taxon>
        <taxon>Embryophyta</taxon>
        <taxon>Bryophyta</taxon>
        <taxon>Sphagnophytina</taxon>
        <taxon>Sphagnopsida</taxon>
        <taxon>Sphagnales</taxon>
        <taxon>Sphagnaceae</taxon>
        <taxon>Sphagnum</taxon>
    </lineage>
</organism>
<sequence>MKSGKVEEGDEEEENKLTSLACTQEIHNNNLPPGAASDGRRAPLALDGSDKTTQTAPVRMLKGRDDAGVLALPVREQPFRSLLPPTTVLRPVGPKTSPARVGLER</sequence>
<dbReference type="Proteomes" id="UP001497444">
    <property type="component" value="Chromosome 16"/>
</dbReference>
<gene>
    <name evidence="2" type="ORF">CSSPJE1EN1_LOCUS9091</name>
</gene>
<evidence type="ECO:0000313" key="3">
    <source>
        <dbReference type="Proteomes" id="UP001497444"/>
    </source>
</evidence>